<dbReference type="GO" id="GO:0016020">
    <property type="term" value="C:membrane"/>
    <property type="evidence" value="ECO:0007669"/>
    <property type="project" value="UniProtKB-SubCell"/>
</dbReference>
<comment type="subcellular location">
    <subcellularLocation>
        <location evidence="1">Membrane</location>
        <topology evidence="1">Multi-pass membrane protein</topology>
    </subcellularLocation>
</comment>
<keyword evidence="8" id="KW-1185">Reference proteome</keyword>
<evidence type="ECO:0000313" key="8">
    <source>
        <dbReference type="Proteomes" id="UP000828390"/>
    </source>
</evidence>
<keyword evidence="5" id="KW-0472">Membrane</keyword>
<evidence type="ECO:0000256" key="1">
    <source>
        <dbReference type="ARBA" id="ARBA00004141"/>
    </source>
</evidence>
<protein>
    <recommendedName>
        <fullName evidence="9">Secreted protein</fullName>
    </recommendedName>
</protein>
<accession>A0A9D3YHB8</accession>
<evidence type="ECO:0000256" key="5">
    <source>
        <dbReference type="ARBA" id="ARBA00023136"/>
    </source>
</evidence>
<evidence type="ECO:0000313" key="7">
    <source>
        <dbReference type="EMBL" id="KAH3698609.1"/>
    </source>
</evidence>
<reference evidence="7" key="1">
    <citation type="journal article" date="2019" name="bioRxiv">
        <title>The Genome of the Zebra Mussel, Dreissena polymorpha: A Resource for Invasive Species Research.</title>
        <authorList>
            <person name="McCartney M.A."/>
            <person name="Auch B."/>
            <person name="Kono T."/>
            <person name="Mallez S."/>
            <person name="Zhang Y."/>
            <person name="Obille A."/>
            <person name="Becker A."/>
            <person name="Abrahante J.E."/>
            <person name="Garbe J."/>
            <person name="Badalamenti J.P."/>
            <person name="Herman A."/>
            <person name="Mangelson H."/>
            <person name="Liachko I."/>
            <person name="Sullivan S."/>
            <person name="Sone E.D."/>
            <person name="Koren S."/>
            <person name="Silverstein K.A.T."/>
            <person name="Beckman K.B."/>
            <person name="Gohl D.M."/>
        </authorList>
    </citation>
    <scope>NUCLEOTIDE SEQUENCE</scope>
    <source>
        <strain evidence="7">Duluth1</strain>
        <tissue evidence="7">Whole animal</tissue>
    </source>
</reference>
<dbReference type="InterPro" id="IPR009311">
    <property type="entry name" value="IFI6/IFI27-like"/>
</dbReference>
<organism evidence="7 8">
    <name type="scientific">Dreissena polymorpha</name>
    <name type="common">Zebra mussel</name>
    <name type="synonym">Mytilus polymorpha</name>
    <dbReference type="NCBI Taxonomy" id="45954"/>
    <lineage>
        <taxon>Eukaryota</taxon>
        <taxon>Metazoa</taxon>
        <taxon>Spiralia</taxon>
        <taxon>Lophotrochozoa</taxon>
        <taxon>Mollusca</taxon>
        <taxon>Bivalvia</taxon>
        <taxon>Autobranchia</taxon>
        <taxon>Heteroconchia</taxon>
        <taxon>Euheterodonta</taxon>
        <taxon>Imparidentia</taxon>
        <taxon>Neoheterodontei</taxon>
        <taxon>Myida</taxon>
        <taxon>Dreissenoidea</taxon>
        <taxon>Dreissenidae</taxon>
        <taxon>Dreissena</taxon>
    </lineage>
</organism>
<dbReference type="AlphaFoldDB" id="A0A9D3YHB8"/>
<evidence type="ECO:0000256" key="4">
    <source>
        <dbReference type="ARBA" id="ARBA00022989"/>
    </source>
</evidence>
<reference evidence="7" key="2">
    <citation type="submission" date="2020-11" db="EMBL/GenBank/DDBJ databases">
        <authorList>
            <person name="McCartney M.A."/>
            <person name="Auch B."/>
            <person name="Kono T."/>
            <person name="Mallez S."/>
            <person name="Becker A."/>
            <person name="Gohl D.M."/>
            <person name="Silverstein K.A.T."/>
            <person name="Koren S."/>
            <person name="Bechman K.B."/>
            <person name="Herman A."/>
            <person name="Abrahante J.E."/>
            <person name="Garbe J."/>
        </authorList>
    </citation>
    <scope>NUCLEOTIDE SEQUENCE</scope>
    <source>
        <strain evidence="7">Duluth1</strain>
        <tissue evidence="7">Whole animal</tissue>
    </source>
</reference>
<dbReference type="InterPro" id="IPR038213">
    <property type="entry name" value="IFI6/IFI27-like_sf"/>
</dbReference>
<keyword evidence="4" id="KW-1133">Transmembrane helix</keyword>
<sequence>MFSSKGVAVLVFALCVFPNYVRGWNVCYWTCVPIVGAGEVGALYALGFTNAGIRAGSWAAKWMAGFKGSVPKGGWFSFFQSRGTRATSVFALACDICGYICDD</sequence>
<name>A0A9D3YHB8_DREPO</name>
<comment type="similarity">
    <text evidence="2">Belongs to the IFI6/IFI27 family.</text>
</comment>
<evidence type="ECO:0000256" key="6">
    <source>
        <dbReference type="SAM" id="SignalP"/>
    </source>
</evidence>
<comment type="caution">
    <text evidence="7">The sequence shown here is derived from an EMBL/GenBank/DDBJ whole genome shotgun (WGS) entry which is preliminary data.</text>
</comment>
<dbReference type="EMBL" id="JAIWYP010000016">
    <property type="protein sequence ID" value="KAH3698609.1"/>
    <property type="molecule type" value="Genomic_DNA"/>
</dbReference>
<keyword evidence="6" id="KW-0732">Signal</keyword>
<proteinExistence type="inferred from homology"/>
<feature type="chain" id="PRO_5039433342" description="Secreted protein" evidence="6">
    <location>
        <begin position="24"/>
        <end position="103"/>
    </location>
</feature>
<dbReference type="Proteomes" id="UP000828390">
    <property type="component" value="Unassembled WGS sequence"/>
</dbReference>
<feature type="signal peptide" evidence="6">
    <location>
        <begin position="1"/>
        <end position="23"/>
    </location>
</feature>
<evidence type="ECO:0008006" key="9">
    <source>
        <dbReference type="Google" id="ProtNLM"/>
    </source>
</evidence>
<dbReference type="Pfam" id="PF06140">
    <property type="entry name" value="Ifi-6-16"/>
    <property type="match status" value="1"/>
</dbReference>
<keyword evidence="3" id="KW-0812">Transmembrane</keyword>
<dbReference type="Gene3D" id="6.10.110.10">
    <property type="match status" value="1"/>
</dbReference>
<gene>
    <name evidence="7" type="ORF">DPMN_086152</name>
</gene>
<evidence type="ECO:0000256" key="2">
    <source>
        <dbReference type="ARBA" id="ARBA00007262"/>
    </source>
</evidence>
<evidence type="ECO:0000256" key="3">
    <source>
        <dbReference type="ARBA" id="ARBA00022692"/>
    </source>
</evidence>